<dbReference type="Gene3D" id="3.30.70.270">
    <property type="match status" value="1"/>
</dbReference>
<dbReference type="PANTHER" id="PTHR33121:SF81">
    <property type="entry name" value="CYCLIC DI-GMP PHOSPHODIESTERASE PDEB-RELATED"/>
    <property type="match status" value="1"/>
</dbReference>
<dbReference type="Proteomes" id="UP000323646">
    <property type="component" value="Unassembled WGS sequence"/>
</dbReference>
<feature type="transmembrane region" description="Helical" evidence="1">
    <location>
        <begin position="502"/>
        <end position="521"/>
    </location>
</feature>
<dbReference type="SMART" id="SM00062">
    <property type="entry name" value="PBPb"/>
    <property type="match status" value="1"/>
</dbReference>
<dbReference type="GO" id="GO:0071111">
    <property type="term" value="F:cyclic-guanylate-specific phosphodiesterase activity"/>
    <property type="evidence" value="ECO:0007669"/>
    <property type="project" value="InterPro"/>
</dbReference>
<sequence>MDGMKGNNRWGMAVCFVLLMLWGTTAAARPVLRVGIEYVHPGYVVQDSDGYYHGMDTDYMQALAAYAGMDCEFIQGSQADNERRLANGEIDVIPGLVMTEELRQVMDFSKLPMGKINSSLFLHGGTQRFDTYGQMGRPLKLGFLAHGYKSPIFEKVVQAEGISYEPFVFHDTKELLAHYHDQQLDGFLLGNRLQGVEPAAEFDNNYLHFAVRKGNVELWQKLNLAADRLSLAEPQLLERLYWQYHVNDDETPLMLMKSERQYLAEKKKLRVVLTAKERPYSYKENGEVKGILASLAERMGEDLGVEVEVIAVDSLPEAFAVIKNGEADFLLGIYSDYGWAAKNNMNITVPMFTAHATGVTRRQPLSSHPRVAVQKDSFHVEAHLKKRYDESQFVYCDSPEGCLQAVSEGRADITYVRVVTAQYYIWKGTYPDLMMTGGVALSYPMSVGVSKDADERLLPILDRELVHIGPHKIWELINDSSVNLEAERSIWSLLYMHPRKTLLAFLLVVAVVGAFMLRLMYMRHRHIKSIQEMLYRDASTLLRNRVWLEQEAVKRMSLVSADTMEQCAIVVFVLPRMEYLEAVYGQHVVDEALRKLALDSGAAKTWAQAVGVRSSAGQVIVLTTPQKQNQLLQCVNKVISQHELLEVGSMRVGISLRAGGSFLKQAATMEESIRQAVLQAEIAASEATENNMRFYDENLLERQQLALKIQNCMKQAIEQREFEVWYQPKYDLKSRKCIGAEALVRWNSKELGFLLPGDFIDLFERTGFITKLDFYNLERVFSFQRRRLEHGRPIVPISVNQSRLHLNEPDYLPKMRALTKQFRSADGIQLEITETAFELEGAKQKKAALTAMLSLKKMGYELSIDDFGSGYSDMALLNVMPFDVMKLDRSLLVAAEGSQRMRTVVKHAVQMAEELGMRVLCEGIESKEQEEILIACGCRYGQGFLYGKPMREEEFDRFLDEHL</sequence>
<keyword evidence="1" id="KW-0472">Membrane</keyword>
<dbReference type="SUPFAM" id="SSF53850">
    <property type="entry name" value="Periplasmic binding protein-like II"/>
    <property type="match status" value="2"/>
</dbReference>
<reference evidence="3 4" key="1">
    <citation type="submission" date="2019-08" db="EMBL/GenBank/DDBJ databases">
        <title>Selenomonas sp. mPRGC5 and Selenomonas sp. mPRGC8 isolated from ruminal fluid of dairy goat (Capra hircus).</title>
        <authorList>
            <person name="Poothong S."/>
            <person name="Nuengjamnong C."/>
            <person name="Tanasupawat S."/>
        </authorList>
    </citation>
    <scope>NUCLEOTIDE SEQUENCE [LARGE SCALE GENOMIC DNA]</scope>
    <source>
        <strain evidence="4">mPRGC5</strain>
    </source>
</reference>
<keyword evidence="1" id="KW-0812">Transmembrane</keyword>
<keyword evidence="4" id="KW-1185">Reference proteome</keyword>
<dbReference type="Pfam" id="PF00497">
    <property type="entry name" value="SBP_bac_3"/>
    <property type="match status" value="2"/>
</dbReference>
<dbReference type="AlphaFoldDB" id="A0A5D6WBZ7"/>
<evidence type="ECO:0000259" key="2">
    <source>
        <dbReference type="PROSITE" id="PS50883"/>
    </source>
</evidence>
<dbReference type="EMBL" id="VTOY01000001">
    <property type="protein sequence ID" value="TYZ24982.1"/>
    <property type="molecule type" value="Genomic_DNA"/>
</dbReference>
<evidence type="ECO:0000256" key="1">
    <source>
        <dbReference type="SAM" id="Phobius"/>
    </source>
</evidence>
<dbReference type="InterPro" id="IPR001633">
    <property type="entry name" value="EAL_dom"/>
</dbReference>
<dbReference type="InterPro" id="IPR043128">
    <property type="entry name" value="Rev_trsase/Diguanyl_cyclase"/>
</dbReference>
<dbReference type="Gene3D" id="3.20.20.450">
    <property type="entry name" value="EAL domain"/>
    <property type="match status" value="1"/>
</dbReference>
<dbReference type="PROSITE" id="PS50883">
    <property type="entry name" value="EAL"/>
    <property type="match status" value="1"/>
</dbReference>
<evidence type="ECO:0000313" key="4">
    <source>
        <dbReference type="Proteomes" id="UP000323646"/>
    </source>
</evidence>
<protein>
    <submittedName>
        <fullName evidence="3">EAL domain-containing protein</fullName>
    </submittedName>
</protein>
<dbReference type="OrthoDB" id="9805474at2"/>
<dbReference type="InterPro" id="IPR001638">
    <property type="entry name" value="Solute-binding_3/MltF_N"/>
</dbReference>
<organism evidence="3 4">
    <name type="scientific">Selenomonas ruminis</name>
    <dbReference type="NCBI Taxonomy" id="2593411"/>
    <lineage>
        <taxon>Bacteria</taxon>
        <taxon>Bacillati</taxon>
        <taxon>Bacillota</taxon>
        <taxon>Negativicutes</taxon>
        <taxon>Selenomonadales</taxon>
        <taxon>Selenomonadaceae</taxon>
        <taxon>Selenomonas</taxon>
    </lineage>
</organism>
<dbReference type="SMART" id="SM00052">
    <property type="entry name" value="EAL"/>
    <property type="match status" value="1"/>
</dbReference>
<dbReference type="Pfam" id="PF00563">
    <property type="entry name" value="EAL"/>
    <property type="match status" value="1"/>
</dbReference>
<dbReference type="SUPFAM" id="SSF141868">
    <property type="entry name" value="EAL domain-like"/>
    <property type="match status" value="1"/>
</dbReference>
<proteinExistence type="predicted"/>
<name>A0A5D6WBZ7_9FIRM</name>
<keyword evidence="1" id="KW-1133">Transmembrane helix</keyword>
<dbReference type="CDD" id="cd01948">
    <property type="entry name" value="EAL"/>
    <property type="match status" value="1"/>
</dbReference>
<dbReference type="InterPro" id="IPR035919">
    <property type="entry name" value="EAL_sf"/>
</dbReference>
<accession>A0A5D6WBZ7</accession>
<dbReference type="PANTHER" id="PTHR33121">
    <property type="entry name" value="CYCLIC DI-GMP PHOSPHODIESTERASE PDEF"/>
    <property type="match status" value="1"/>
</dbReference>
<dbReference type="Gene3D" id="3.40.190.10">
    <property type="entry name" value="Periplasmic binding protein-like II"/>
    <property type="match status" value="4"/>
</dbReference>
<comment type="caution">
    <text evidence="3">The sequence shown here is derived from an EMBL/GenBank/DDBJ whole genome shotgun (WGS) entry which is preliminary data.</text>
</comment>
<feature type="domain" description="EAL" evidence="2">
    <location>
        <begin position="706"/>
        <end position="963"/>
    </location>
</feature>
<dbReference type="InterPro" id="IPR050706">
    <property type="entry name" value="Cyclic-di-GMP_PDE-like"/>
</dbReference>
<evidence type="ECO:0000313" key="3">
    <source>
        <dbReference type="EMBL" id="TYZ24982.1"/>
    </source>
</evidence>
<gene>
    <name evidence="3" type="ORF">FZ040_02810</name>
</gene>